<keyword evidence="12 15" id="KW-0520">NAD</keyword>
<feature type="transmembrane region" description="Helical" evidence="16">
    <location>
        <begin position="6"/>
        <end position="25"/>
    </location>
</feature>
<feature type="transmembrane region" description="Helical" evidence="16">
    <location>
        <begin position="241"/>
        <end position="260"/>
    </location>
</feature>
<comment type="caution">
    <text evidence="18">The sequence shown here is derived from an EMBL/GenBank/DDBJ whole genome shotgun (WGS) entry which is preliminary data.</text>
</comment>
<dbReference type="InterPro" id="IPR034300">
    <property type="entry name" value="PNTB-like"/>
</dbReference>
<keyword evidence="10 15" id="KW-1278">Translocase</keyword>
<keyword evidence="11 16" id="KW-1133">Transmembrane helix</keyword>
<dbReference type="RefSeq" id="WP_004469097.1">
    <property type="nucleotide sequence ID" value="NZ_AHON02000014.1"/>
</dbReference>
<evidence type="ECO:0000256" key="4">
    <source>
        <dbReference type="ARBA" id="ARBA00012943"/>
    </source>
</evidence>
<evidence type="ECO:0000256" key="16">
    <source>
        <dbReference type="SAM" id="Phobius"/>
    </source>
</evidence>
<evidence type="ECO:0000313" key="19">
    <source>
        <dbReference type="Proteomes" id="UP000006329"/>
    </source>
</evidence>
<dbReference type="SUPFAM" id="SSF52467">
    <property type="entry name" value="DHS-like NAD/FAD-binding domain"/>
    <property type="match status" value="1"/>
</dbReference>
<dbReference type="InterPro" id="IPR012136">
    <property type="entry name" value="NADH_DH_b"/>
</dbReference>
<evidence type="ECO:0000256" key="6">
    <source>
        <dbReference type="ARBA" id="ARBA00022475"/>
    </source>
</evidence>
<protein>
    <recommendedName>
        <fullName evidence="5 15">NAD(P) transhydrogenase subunit beta</fullName>
        <ecNumber evidence="4 15">7.1.1.1</ecNumber>
    </recommendedName>
    <alternativeName>
        <fullName evidence="15">Nicotinamide nucleotide transhydrogenase subunit beta</fullName>
    </alternativeName>
</protein>
<dbReference type="PIRSF" id="PIRSF000204">
    <property type="entry name" value="PNTB"/>
    <property type="match status" value="1"/>
</dbReference>
<evidence type="ECO:0000256" key="9">
    <source>
        <dbReference type="ARBA" id="ARBA00022857"/>
    </source>
</evidence>
<keyword evidence="9 15" id="KW-0521">NADP</keyword>
<evidence type="ECO:0000313" key="18">
    <source>
        <dbReference type="EMBL" id="EKO35211.1"/>
    </source>
</evidence>
<feature type="transmembrane region" description="Helical" evidence="16">
    <location>
        <begin position="122"/>
        <end position="144"/>
    </location>
</feature>
<dbReference type="PANTHER" id="PTHR44758">
    <property type="entry name" value="NAD(P) TRANSHYDROGENASE SUBUNIT BETA"/>
    <property type="match status" value="1"/>
</dbReference>
<evidence type="ECO:0000256" key="5">
    <source>
        <dbReference type="ARBA" id="ARBA00014581"/>
    </source>
</evidence>
<evidence type="ECO:0000256" key="7">
    <source>
        <dbReference type="ARBA" id="ARBA00022519"/>
    </source>
</evidence>
<dbReference type="PANTHER" id="PTHR44758:SF1">
    <property type="entry name" value="NAD(P) TRANSHYDROGENASE SUBUNIT BETA"/>
    <property type="match status" value="1"/>
</dbReference>
<keyword evidence="8 16" id="KW-0812">Transmembrane</keyword>
<evidence type="ECO:0000256" key="14">
    <source>
        <dbReference type="ARBA" id="ARBA00048202"/>
    </source>
</evidence>
<organism evidence="18 19">
    <name type="scientific">Leptospira santarosai str. MOR084</name>
    <dbReference type="NCBI Taxonomy" id="1049984"/>
    <lineage>
        <taxon>Bacteria</taxon>
        <taxon>Pseudomonadati</taxon>
        <taxon>Spirochaetota</taxon>
        <taxon>Spirochaetia</taxon>
        <taxon>Leptospirales</taxon>
        <taxon>Leptospiraceae</taxon>
        <taxon>Leptospira</taxon>
    </lineage>
</organism>
<dbReference type="Gene3D" id="3.40.50.1220">
    <property type="entry name" value="TPP-binding domain"/>
    <property type="match status" value="1"/>
</dbReference>
<keyword evidence="7 15" id="KW-0997">Cell inner membrane</keyword>
<evidence type="ECO:0000256" key="11">
    <source>
        <dbReference type="ARBA" id="ARBA00022989"/>
    </source>
</evidence>
<comment type="catalytic activity">
    <reaction evidence="14 15">
        <text>NAD(+) + NADPH + H(+)(in) = NADH + NADP(+) + H(+)(out)</text>
        <dbReference type="Rhea" id="RHEA:47992"/>
        <dbReference type="ChEBI" id="CHEBI:15378"/>
        <dbReference type="ChEBI" id="CHEBI:57540"/>
        <dbReference type="ChEBI" id="CHEBI:57783"/>
        <dbReference type="ChEBI" id="CHEBI:57945"/>
        <dbReference type="ChEBI" id="CHEBI:58349"/>
        <dbReference type="EC" id="7.1.1.1"/>
    </reaction>
</comment>
<accession>A0A0E2BIN7</accession>
<gene>
    <name evidence="18" type="ORF">LEP1GSC179_1987</name>
</gene>
<keyword evidence="13 15" id="KW-0472">Membrane</keyword>
<proteinExistence type="inferred from homology"/>
<evidence type="ECO:0000256" key="3">
    <source>
        <dbReference type="ARBA" id="ARBA00007919"/>
    </source>
</evidence>
<evidence type="ECO:0000256" key="10">
    <source>
        <dbReference type="ARBA" id="ARBA00022967"/>
    </source>
</evidence>
<feature type="domain" description="NADP transhydrogenase beta-like" evidence="17">
    <location>
        <begin position="8"/>
        <end position="462"/>
    </location>
</feature>
<comment type="function">
    <text evidence="1 15">The transhydrogenation between NADH and NADP is coupled to respiration and ATP hydrolysis and functions as a proton pump across the membrane.</text>
</comment>
<evidence type="ECO:0000256" key="12">
    <source>
        <dbReference type="ARBA" id="ARBA00023027"/>
    </source>
</evidence>
<feature type="transmembrane region" description="Helical" evidence="16">
    <location>
        <begin position="190"/>
        <end position="209"/>
    </location>
</feature>
<evidence type="ECO:0000256" key="8">
    <source>
        <dbReference type="ARBA" id="ARBA00022692"/>
    </source>
</evidence>
<dbReference type="EMBL" id="AHON02000014">
    <property type="protein sequence ID" value="EKO35211.1"/>
    <property type="molecule type" value="Genomic_DNA"/>
</dbReference>
<evidence type="ECO:0000256" key="2">
    <source>
        <dbReference type="ARBA" id="ARBA00004429"/>
    </source>
</evidence>
<dbReference type="GO" id="GO:0008750">
    <property type="term" value="F:proton-translocating NAD(P)+ transhydrogenase activity"/>
    <property type="evidence" value="ECO:0007669"/>
    <property type="project" value="UniProtKB-EC"/>
</dbReference>
<feature type="transmembrane region" description="Helical" evidence="16">
    <location>
        <begin position="88"/>
        <end position="110"/>
    </location>
</feature>
<reference evidence="18" key="1">
    <citation type="submission" date="2012-10" db="EMBL/GenBank/DDBJ databases">
        <authorList>
            <person name="Harkins D.M."/>
            <person name="Durkin A.S."/>
            <person name="Brinkac L.M."/>
            <person name="Haft D.H."/>
            <person name="Selengut J.D."/>
            <person name="Sanka R."/>
            <person name="DePew J."/>
            <person name="Purushe J."/>
            <person name="Matthias M.A."/>
            <person name="Vinetz J.M."/>
            <person name="Sutton G.G."/>
            <person name="Nierman W.C."/>
            <person name="Fouts D.E."/>
        </authorList>
    </citation>
    <scope>NUCLEOTIDE SEQUENCE [LARGE SCALE GENOMIC DNA]</scope>
    <source>
        <strain evidence="18">MOR084</strain>
    </source>
</reference>
<evidence type="ECO:0000259" key="17">
    <source>
        <dbReference type="Pfam" id="PF02233"/>
    </source>
</evidence>
<feature type="transmembrane region" description="Helical" evidence="16">
    <location>
        <begin position="165"/>
        <end position="184"/>
    </location>
</feature>
<evidence type="ECO:0000256" key="15">
    <source>
        <dbReference type="PIRNR" id="PIRNR000204"/>
    </source>
</evidence>
<dbReference type="GO" id="GO:0050661">
    <property type="term" value="F:NADP binding"/>
    <property type="evidence" value="ECO:0007669"/>
    <property type="project" value="InterPro"/>
</dbReference>
<dbReference type="Pfam" id="PF02233">
    <property type="entry name" value="PNTB"/>
    <property type="match status" value="1"/>
</dbReference>
<evidence type="ECO:0000256" key="1">
    <source>
        <dbReference type="ARBA" id="ARBA00003943"/>
    </source>
</evidence>
<comment type="similarity">
    <text evidence="3 15">Belongs to the PNT beta subunit family.</text>
</comment>
<comment type="subcellular location">
    <subcellularLocation>
        <location evidence="2">Cell inner membrane</location>
        <topology evidence="2">Multi-pass membrane protein</topology>
    </subcellularLocation>
</comment>
<dbReference type="AlphaFoldDB" id="A0A0E2BIN7"/>
<name>A0A0E2BIN7_9LEPT</name>
<evidence type="ECO:0000256" key="13">
    <source>
        <dbReference type="ARBA" id="ARBA00023136"/>
    </source>
</evidence>
<keyword evidence="19" id="KW-1185">Reference proteome</keyword>
<dbReference type="InterPro" id="IPR029035">
    <property type="entry name" value="DHS-like_NAD/FAD-binding_dom"/>
</dbReference>
<dbReference type="EC" id="7.1.1.1" evidence="4 15"/>
<feature type="transmembrane region" description="Helical" evidence="16">
    <location>
        <begin position="32"/>
        <end position="51"/>
    </location>
</feature>
<feature type="transmembrane region" description="Helical" evidence="16">
    <location>
        <begin position="57"/>
        <end position="76"/>
    </location>
</feature>
<dbReference type="Proteomes" id="UP000006329">
    <property type="component" value="Unassembled WGS sequence"/>
</dbReference>
<dbReference type="GO" id="GO:0005886">
    <property type="term" value="C:plasma membrane"/>
    <property type="evidence" value="ECO:0007669"/>
    <property type="project" value="UniProtKB-SubCell"/>
</dbReference>
<sequence length="467" mass="49441">MEIKSIINLVYLLSSILFIVGLKLLSHPKTAVRGNFLGAVGMFFAVAAALVEKGLAYEYILAGFIVGTAIGVYLSVKVEMTGMPQLVAALNGFGGLASFLVAGAAVMEVLQHRTNLEVLKSYQFTISTAASGIIGAVTLTGSFVAYGKLQGLLSEKAVRYPGDQIVKVIFFLGSIALSYYVVTQPEKIEWYWYVVIVGSVLGILLVMPIGGADMPVVIALLNSYSGIAASATGFVLGNNVLIIAGSLVGASGIILTQIMCKAMNRSLPNVLFGGLGAAVDNSKGGEDIYAGKTKSTSAEEVAMLLDMAQRVVIVPGYGMAVAQAQHAVRDLYNILTDRGVDVEFAIHPVAGRMPGHMNVLLAEADIPYDKMKEMDEINPSFEQVDVVIVNGANDVVNPLAKTDPSSPIAGMPILDVDKAKTVIVIKRSLSPGFAGVPNPLFIQDNALMYFQDGKKATQEIVTALKET</sequence>
<keyword evidence="6 15" id="KW-1003">Cell membrane</keyword>